<name>D8MST8_ERWBE</name>
<accession>D8MST8</accession>
<keyword evidence="3" id="KW-1185">Reference proteome</keyword>
<dbReference type="STRING" id="634500.EbC_23640"/>
<reference evidence="2 3" key="1">
    <citation type="journal article" date="2010" name="BMC Genomics">
        <title>Genome comparison of the epiphytic bacteria Erwinia billingiae and E. tasmaniensis with the pear pathogen E. pyrifoliae.</title>
        <authorList>
            <person name="Kube M."/>
            <person name="Migdoll A.M."/>
            <person name="Gehring I."/>
            <person name="Heitmann K."/>
            <person name="Mayer Y."/>
            <person name="Kuhl H."/>
            <person name="Knaust F."/>
            <person name="Geider K."/>
            <person name="Reinhardt R."/>
        </authorList>
    </citation>
    <scope>NUCLEOTIDE SEQUENCE [LARGE SCALE GENOMIC DNA]</scope>
    <source>
        <strain evidence="2 3">Eb661</strain>
    </source>
</reference>
<keyword evidence="1" id="KW-0472">Membrane</keyword>
<keyword evidence="1" id="KW-1133">Transmembrane helix</keyword>
<sequence>MKYVFKVAETWGVQMNLTQMTWFSTWTFSALFWTSAVWAGLLMHL</sequence>
<evidence type="ECO:0000313" key="3">
    <source>
        <dbReference type="Proteomes" id="UP000008793"/>
    </source>
</evidence>
<dbReference type="AlphaFoldDB" id="D8MST8"/>
<organism evidence="3">
    <name type="scientific">Erwinia billingiae (strain Eb661)</name>
    <dbReference type="NCBI Taxonomy" id="634500"/>
    <lineage>
        <taxon>Bacteria</taxon>
        <taxon>Pseudomonadati</taxon>
        <taxon>Pseudomonadota</taxon>
        <taxon>Gammaproteobacteria</taxon>
        <taxon>Enterobacterales</taxon>
        <taxon>Erwiniaceae</taxon>
        <taxon>Erwinia</taxon>
    </lineage>
</organism>
<evidence type="ECO:0000256" key="1">
    <source>
        <dbReference type="SAM" id="Phobius"/>
    </source>
</evidence>
<dbReference type="EMBL" id="FP236843">
    <property type="protein sequence ID" value="CAX59895.1"/>
    <property type="molecule type" value="Genomic_DNA"/>
</dbReference>
<gene>
    <name evidence="2" type="ordered locus">EbC_23640</name>
</gene>
<dbReference type="KEGG" id="ebi:EbC_23640"/>
<proteinExistence type="predicted"/>
<dbReference type="HOGENOM" id="CLU_3199596_0_0_6"/>
<evidence type="ECO:0000313" key="2">
    <source>
        <dbReference type="EMBL" id="CAX59895.1"/>
    </source>
</evidence>
<dbReference type="Proteomes" id="UP000008793">
    <property type="component" value="Chromosome"/>
</dbReference>
<protein>
    <submittedName>
        <fullName evidence="2">Uncharacterized protein</fullName>
    </submittedName>
</protein>
<feature type="transmembrane region" description="Helical" evidence="1">
    <location>
        <begin position="20"/>
        <end position="43"/>
    </location>
</feature>
<keyword evidence="1" id="KW-0812">Transmembrane</keyword>